<dbReference type="OMA" id="LTLHAMM"/>
<evidence type="ECO:0000256" key="1">
    <source>
        <dbReference type="ARBA" id="ARBA00005055"/>
    </source>
</evidence>
<dbReference type="GeneID" id="19200906"/>
<protein>
    <recommendedName>
        <fullName evidence="3">diphosphomevalonate decarboxylase</fullName>
        <ecNumber evidence="3">4.1.1.33</ecNumber>
    </recommendedName>
</protein>
<dbReference type="EMBL" id="JH711576">
    <property type="protein sequence ID" value="EIW83448.1"/>
    <property type="molecule type" value="Genomic_DNA"/>
</dbReference>
<evidence type="ECO:0000256" key="4">
    <source>
        <dbReference type="ARBA" id="ARBA00022516"/>
    </source>
</evidence>
<feature type="domain" description="Mvd1 C-terminal" evidence="13">
    <location>
        <begin position="271"/>
        <end position="440"/>
    </location>
</feature>
<feature type="domain" description="Diphosphomevalonate decarboxylase-like N-terminal" evidence="14">
    <location>
        <begin position="9"/>
        <end position="199"/>
    </location>
</feature>
<dbReference type="GO" id="GO:0016126">
    <property type="term" value="P:sterol biosynthetic process"/>
    <property type="evidence" value="ECO:0007669"/>
    <property type="project" value="UniProtKB-KW"/>
</dbReference>
<dbReference type="UniPathway" id="UPA00057">
    <property type="reaction ID" value="UER00100"/>
</dbReference>
<dbReference type="Gene3D" id="3.30.70.890">
    <property type="entry name" value="GHMP kinase, C-terminal domain"/>
    <property type="match status" value="1"/>
</dbReference>
<keyword evidence="5" id="KW-0547">Nucleotide-binding</keyword>
<keyword evidence="6" id="KW-0067">ATP-binding</keyword>
<comment type="pathway">
    <text evidence="1">Isoprenoid biosynthesis; isopentenyl diphosphate biosynthesis via mevalonate pathway; isopentenyl diphosphate from (R)-mevalonate: step 3/3.</text>
</comment>
<evidence type="ECO:0000256" key="10">
    <source>
        <dbReference type="ARBA" id="ARBA00023166"/>
    </source>
</evidence>
<dbReference type="InterPro" id="IPR029765">
    <property type="entry name" value="Mev_diP_decarb"/>
</dbReference>
<dbReference type="Proteomes" id="UP000053558">
    <property type="component" value="Unassembled WGS sequence"/>
</dbReference>
<comment type="caution">
    <text evidence="15">The sequence shown here is derived from an EMBL/GenBank/DDBJ whole genome shotgun (WGS) entry which is preliminary data.</text>
</comment>
<evidence type="ECO:0000256" key="8">
    <source>
        <dbReference type="ARBA" id="ARBA00023011"/>
    </source>
</evidence>
<dbReference type="InterPro" id="IPR041431">
    <property type="entry name" value="Mvd1_C"/>
</dbReference>
<evidence type="ECO:0000256" key="12">
    <source>
        <dbReference type="ARBA" id="ARBA00023239"/>
    </source>
</evidence>
<keyword evidence="16" id="KW-1185">Reference proteome</keyword>
<dbReference type="Pfam" id="PF22700">
    <property type="entry name" value="MVD-like_N"/>
    <property type="match status" value="1"/>
</dbReference>
<dbReference type="AlphaFoldDB" id="A0A5M3MWC2"/>
<dbReference type="SUPFAM" id="SSF55060">
    <property type="entry name" value="GHMP Kinase, C-terminal domain"/>
    <property type="match status" value="1"/>
</dbReference>
<dbReference type="OrthoDB" id="10253702at2759"/>
<evidence type="ECO:0000256" key="9">
    <source>
        <dbReference type="ARBA" id="ARBA00023098"/>
    </source>
</evidence>
<keyword evidence="7" id="KW-0752">Steroid biosynthesis</keyword>
<evidence type="ECO:0000313" key="16">
    <source>
        <dbReference type="Proteomes" id="UP000053558"/>
    </source>
</evidence>
<dbReference type="RefSeq" id="XP_007767205.1">
    <property type="nucleotide sequence ID" value="XM_007769015.1"/>
</dbReference>
<dbReference type="InterPro" id="IPR053859">
    <property type="entry name" value="MVD-like_N"/>
</dbReference>
<dbReference type="InterPro" id="IPR020568">
    <property type="entry name" value="Ribosomal_Su5_D2-typ_SF"/>
</dbReference>
<dbReference type="SUPFAM" id="SSF54211">
    <property type="entry name" value="Ribosomal protein S5 domain 2-like"/>
    <property type="match status" value="1"/>
</dbReference>
<proteinExistence type="inferred from homology"/>
<accession>A0A5M3MWC2</accession>
<evidence type="ECO:0000259" key="13">
    <source>
        <dbReference type="Pfam" id="PF18376"/>
    </source>
</evidence>
<dbReference type="InterPro" id="IPR036554">
    <property type="entry name" value="GHMP_kinase_C_sf"/>
</dbReference>
<evidence type="ECO:0000256" key="11">
    <source>
        <dbReference type="ARBA" id="ARBA00023221"/>
    </source>
</evidence>
<evidence type="ECO:0000313" key="15">
    <source>
        <dbReference type="EMBL" id="EIW83448.1"/>
    </source>
</evidence>
<dbReference type="NCBIfam" id="TIGR01240">
    <property type="entry name" value="mevDPdecarb"/>
    <property type="match status" value="1"/>
</dbReference>
<dbReference type="PANTHER" id="PTHR10977:SF3">
    <property type="entry name" value="DIPHOSPHOMEVALONATE DECARBOXYLASE"/>
    <property type="match status" value="1"/>
</dbReference>
<dbReference type="Pfam" id="PF18376">
    <property type="entry name" value="MDD_C"/>
    <property type="match status" value="2"/>
</dbReference>
<dbReference type="InterPro" id="IPR014721">
    <property type="entry name" value="Ribsml_uS5_D2-typ_fold_subgr"/>
</dbReference>
<dbReference type="GO" id="GO:0004163">
    <property type="term" value="F:diphosphomevalonate decarboxylase activity"/>
    <property type="evidence" value="ECO:0007669"/>
    <property type="project" value="UniProtKB-EC"/>
</dbReference>
<keyword evidence="9" id="KW-0443">Lipid metabolism</keyword>
<evidence type="ECO:0000256" key="6">
    <source>
        <dbReference type="ARBA" id="ARBA00022840"/>
    </source>
</evidence>
<sequence>MVHQATVTAPVNIAVVKYWGKRDTKLHLPTNSSLSVTLDQDYLCSTTTARADAAFKKEDGSPEDRDRLWLNGNEETIAGNGRFERCISEMRALRTKYEQTKPDATKLADLPLRIASHNSFPTAAGLASSASGYAALTAALAALYELNTFLPSSPAPAHLPIPALSKLARQGSGSACRSLMGGFVAWDMGAHADGRDSAARQIADEAHWPDMHAIICVASAAKKAVSSTAGMQATVATSPLHAARCGVPAPGAPVAAYASGRGLVDGPGGTMAQMQDAIRRKDFDTFAEVAMAESNQFHAVALDTRPPIRYMNDTSWNIVSAITAYNTLVAQRTRGQRKYAAAYTFDAGPNAVVYALQSDVREIIELLLALFPFAEGAAHDARTGMQAGERPFEDRLGVFGEEGWAGQAGVPEGWSEGVGPFEPGEVKRLIHTKVGPGPRVYEGFGRTDEARAVLGADGYPKKL</sequence>
<name>A0A5M3MWC2_CONPW</name>
<evidence type="ECO:0000256" key="5">
    <source>
        <dbReference type="ARBA" id="ARBA00022741"/>
    </source>
</evidence>
<dbReference type="GO" id="GO:0019287">
    <property type="term" value="P:isopentenyl diphosphate biosynthetic process, mevalonate pathway"/>
    <property type="evidence" value="ECO:0007669"/>
    <property type="project" value="UniProtKB-UniPathway"/>
</dbReference>
<gene>
    <name evidence="15" type="ORF">CONPUDRAFT_136458</name>
</gene>
<feature type="domain" description="Mvd1 C-terminal" evidence="13">
    <location>
        <begin position="213"/>
        <end position="245"/>
    </location>
</feature>
<dbReference type="KEGG" id="cput:CONPUDRAFT_136458"/>
<evidence type="ECO:0000256" key="7">
    <source>
        <dbReference type="ARBA" id="ARBA00022955"/>
    </source>
</evidence>
<dbReference type="PIRSF" id="PIRSF015950">
    <property type="entry name" value="Mev_P_decrbx"/>
    <property type="match status" value="1"/>
</dbReference>
<dbReference type="PANTHER" id="PTHR10977">
    <property type="entry name" value="DIPHOSPHOMEVALONATE DECARBOXYLASE"/>
    <property type="match status" value="1"/>
</dbReference>
<dbReference type="EC" id="4.1.1.33" evidence="3"/>
<keyword evidence="8" id="KW-0756">Sterol biosynthesis</keyword>
<evidence type="ECO:0000256" key="2">
    <source>
        <dbReference type="ARBA" id="ARBA00008831"/>
    </source>
</evidence>
<keyword evidence="12" id="KW-0456">Lyase</keyword>
<organism evidence="15 16">
    <name type="scientific">Coniophora puteana (strain RWD-64-598)</name>
    <name type="common">Brown rot fungus</name>
    <dbReference type="NCBI Taxonomy" id="741705"/>
    <lineage>
        <taxon>Eukaryota</taxon>
        <taxon>Fungi</taxon>
        <taxon>Dikarya</taxon>
        <taxon>Basidiomycota</taxon>
        <taxon>Agaricomycotina</taxon>
        <taxon>Agaricomycetes</taxon>
        <taxon>Agaricomycetidae</taxon>
        <taxon>Boletales</taxon>
        <taxon>Coniophorineae</taxon>
        <taxon>Coniophoraceae</taxon>
        <taxon>Coniophora</taxon>
    </lineage>
</organism>
<evidence type="ECO:0000259" key="14">
    <source>
        <dbReference type="Pfam" id="PF22700"/>
    </source>
</evidence>
<keyword evidence="4" id="KW-0444">Lipid biosynthesis</keyword>
<dbReference type="InterPro" id="IPR005935">
    <property type="entry name" value="Mev_decarb"/>
</dbReference>
<dbReference type="GO" id="GO:0005829">
    <property type="term" value="C:cytosol"/>
    <property type="evidence" value="ECO:0007669"/>
    <property type="project" value="InterPro"/>
</dbReference>
<keyword evidence="10" id="KW-1207">Sterol metabolism</keyword>
<dbReference type="FunFam" id="3.30.230.10:FF:000018">
    <property type="entry name" value="Diphosphomevalonate decarboxylase"/>
    <property type="match status" value="1"/>
</dbReference>
<comment type="similarity">
    <text evidence="2">Belongs to the diphosphomevalonate decarboxylase family.</text>
</comment>
<dbReference type="GO" id="GO:0005524">
    <property type="term" value="F:ATP binding"/>
    <property type="evidence" value="ECO:0007669"/>
    <property type="project" value="UniProtKB-KW"/>
</dbReference>
<dbReference type="Gene3D" id="3.30.230.10">
    <property type="match status" value="1"/>
</dbReference>
<evidence type="ECO:0000256" key="3">
    <source>
        <dbReference type="ARBA" id="ARBA00012296"/>
    </source>
</evidence>
<keyword evidence="11" id="KW-0753">Steroid metabolism</keyword>
<reference evidence="16" key="1">
    <citation type="journal article" date="2012" name="Science">
        <title>The Paleozoic origin of enzymatic lignin decomposition reconstructed from 31 fungal genomes.</title>
        <authorList>
            <person name="Floudas D."/>
            <person name="Binder M."/>
            <person name="Riley R."/>
            <person name="Barry K."/>
            <person name="Blanchette R.A."/>
            <person name="Henrissat B."/>
            <person name="Martinez A.T."/>
            <person name="Otillar R."/>
            <person name="Spatafora J.W."/>
            <person name="Yadav J.S."/>
            <person name="Aerts A."/>
            <person name="Benoit I."/>
            <person name="Boyd A."/>
            <person name="Carlson A."/>
            <person name="Copeland A."/>
            <person name="Coutinho P.M."/>
            <person name="de Vries R.P."/>
            <person name="Ferreira P."/>
            <person name="Findley K."/>
            <person name="Foster B."/>
            <person name="Gaskell J."/>
            <person name="Glotzer D."/>
            <person name="Gorecki P."/>
            <person name="Heitman J."/>
            <person name="Hesse C."/>
            <person name="Hori C."/>
            <person name="Igarashi K."/>
            <person name="Jurgens J.A."/>
            <person name="Kallen N."/>
            <person name="Kersten P."/>
            <person name="Kohler A."/>
            <person name="Kuees U."/>
            <person name="Kumar T.K.A."/>
            <person name="Kuo A."/>
            <person name="LaButti K."/>
            <person name="Larrondo L.F."/>
            <person name="Lindquist E."/>
            <person name="Ling A."/>
            <person name="Lombard V."/>
            <person name="Lucas S."/>
            <person name="Lundell T."/>
            <person name="Martin R."/>
            <person name="McLaughlin D.J."/>
            <person name="Morgenstern I."/>
            <person name="Morin E."/>
            <person name="Murat C."/>
            <person name="Nagy L.G."/>
            <person name="Nolan M."/>
            <person name="Ohm R.A."/>
            <person name="Patyshakuliyeva A."/>
            <person name="Rokas A."/>
            <person name="Ruiz-Duenas F.J."/>
            <person name="Sabat G."/>
            <person name="Salamov A."/>
            <person name="Samejima M."/>
            <person name="Schmutz J."/>
            <person name="Slot J.C."/>
            <person name="St John F."/>
            <person name="Stenlid J."/>
            <person name="Sun H."/>
            <person name="Sun S."/>
            <person name="Syed K."/>
            <person name="Tsang A."/>
            <person name="Wiebenga A."/>
            <person name="Young D."/>
            <person name="Pisabarro A."/>
            <person name="Eastwood D.C."/>
            <person name="Martin F."/>
            <person name="Cullen D."/>
            <person name="Grigoriev I.V."/>
            <person name="Hibbett D.S."/>
        </authorList>
    </citation>
    <scope>NUCLEOTIDE SEQUENCE [LARGE SCALE GENOMIC DNA]</scope>
    <source>
        <strain evidence="16">RWD-64-598 SS2</strain>
    </source>
</reference>